<dbReference type="GO" id="GO:0016829">
    <property type="term" value="F:lyase activity"/>
    <property type="evidence" value="ECO:0007669"/>
    <property type="project" value="UniProtKB-KW"/>
</dbReference>
<keyword evidence="2" id="KW-1185">Reference proteome</keyword>
<accession>A0ABN1ABG8</accession>
<reference evidence="1 2" key="1">
    <citation type="journal article" date="2019" name="Int. J. Syst. Evol. Microbiol.">
        <title>The Global Catalogue of Microorganisms (GCM) 10K type strain sequencing project: providing services to taxonomists for standard genome sequencing and annotation.</title>
        <authorList>
            <consortium name="The Broad Institute Genomics Platform"/>
            <consortium name="The Broad Institute Genome Sequencing Center for Infectious Disease"/>
            <person name="Wu L."/>
            <person name="Ma J."/>
        </authorList>
    </citation>
    <scope>NUCLEOTIDE SEQUENCE [LARGE SCALE GENOMIC DNA]</scope>
    <source>
        <strain evidence="1 2">JCM 14162</strain>
    </source>
</reference>
<dbReference type="SUPFAM" id="SSF51621">
    <property type="entry name" value="Phosphoenolpyruvate/pyruvate domain"/>
    <property type="match status" value="1"/>
</dbReference>
<dbReference type="InterPro" id="IPR039556">
    <property type="entry name" value="ICL/PEPM"/>
</dbReference>
<name>A0ABN1ABG8_9SPHN</name>
<dbReference type="Proteomes" id="UP001500713">
    <property type="component" value="Unassembled WGS sequence"/>
</dbReference>
<proteinExistence type="predicted"/>
<dbReference type="EMBL" id="BAAAEM010000002">
    <property type="protein sequence ID" value="GAA0472316.1"/>
    <property type="molecule type" value="Genomic_DNA"/>
</dbReference>
<evidence type="ECO:0000313" key="2">
    <source>
        <dbReference type="Proteomes" id="UP001500713"/>
    </source>
</evidence>
<dbReference type="CDD" id="cd00377">
    <property type="entry name" value="ICL_PEPM"/>
    <property type="match status" value="1"/>
</dbReference>
<gene>
    <name evidence="1" type="ORF">GCM10009096_11780</name>
</gene>
<dbReference type="Pfam" id="PF13714">
    <property type="entry name" value="PEP_mutase"/>
    <property type="match status" value="1"/>
</dbReference>
<dbReference type="InterPro" id="IPR040442">
    <property type="entry name" value="Pyrv_kinase-like_dom_sf"/>
</dbReference>
<dbReference type="PANTHER" id="PTHR42905">
    <property type="entry name" value="PHOSPHOENOLPYRUVATE CARBOXYLASE"/>
    <property type="match status" value="1"/>
</dbReference>
<dbReference type="PANTHER" id="PTHR42905:SF16">
    <property type="entry name" value="CARBOXYPHOSPHONOENOLPYRUVATE PHOSPHONOMUTASE-LIKE PROTEIN (AFU_ORTHOLOGUE AFUA_5G07230)"/>
    <property type="match status" value="1"/>
</dbReference>
<dbReference type="Gene3D" id="3.20.20.60">
    <property type="entry name" value="Phosphoenolpyruvate-binding domains"/>
    <property type="match status" value="1"/>
</dbReference>
<sequence>MTDNIAQFAELHQPGQPLILYNIWDAGSAQVAVRAGAKAVATGSLSVAGAQGFEDGEKLPFEFALTNAKHIVSAVDVPVSIDLETGYGADATAVGENARQMKDAGVAGLNLEDQDLSAGGLRDVSEQAERVKAAADTGLFINARTDLFIQTPLTDHDDALAQKALERCQAYADAGAGSFFIPFAADEKLIGDICEKASLPVNIMRMPDSPSISRLAELGVARISYGPGPWMAAMTAFEAEALKIFRNQA</sequence>
<keyword evidence="1" id="KW-0456">Lyase</keyword>
<protein>
    <submittedName>
        <fullName evidence="1">Isocitrate lyase/phosphoenolpyruvate mutase family protein</fullName>
    </submittedName>
</protein>
<organism evidence="1 2">
    <name type="scientific">Parasphingorhabdus litoris</name>
    <dbReference type="NCBI Taxonomy" id="394733"/>
    <lineage>
        <taxon>Bacteria</taxon>
        <taxon>Pseudomonadati</taxon>
        <taxon>Pseudomonadota</taxon>
        <taxon>Alphaproteobacteria</taxon>
        <taxon>Sphingomonadales</taxon>
        <taxon>Sphingomonadaceae</taxon>
        <taxon>Parasphingorhabdus</taxon>
    </lineage>
</organism>
<dbReference type="InterPro" id="IPR015813">
    <property type="entry name" value="Pyrv/PenolPyrv_kinase-like_dom"/>
</dbReference>
<evidence type="ECO:0000313" key="1">
    <source>
        <dbReference type="EMBL" id="GAA0472316.1"/>
    </source>
</evidence>
<comment type="caution">
    <text evidence="1">The sequence shown here is derived from an EMBL/GenBank/DDBJ whole genome shotgun (WGS) entry which is preliminary data.</text>
</comment>
<dbReference type="RefSeq" id="WP_229956280.1">
    <property type="nucleotide sequence ID" value="NZ_BAAAEM010000002.1"/>
</dbReference>